<dbReference type="Pfam" id="PF04055">
    <property type="entry name" value="Radical_SAM"/>
    <property type="match status" value="1"/>
</dbReference>
<evidence type="ECO:0000256" key="3">
    <source>
        <dbReference type="ARBA" id="ARBA00022723"/>
    </source>
</evidence>
<feature type="binding site" evidence="8">
    <location>
        <position position="37"/>
    </location>
    <ligand>
        <name>[4Fe-4S] cluster</name>
        <dbReference type="ChEBI" id="CHEBI:49883"/>
        <note>4Fe-4S-S-AdoMet</note>
    </ligand>
</feature>
<dbReference type="InterPro" id="IPR058240">
    <property type="entry name" value="rSAM_sf"/>
</dbReference>
<keyword evidence="6 8" id="KW-0411">Iron-sulfur</keyword>
<reference evidence="10 11" key="1">
    <citation type="journal article" date="2015" name="Genome Announc.">
        <title>Expanding the biotechnology potential of lactobacilli through comparative genomics of 213 strains and associated genera.</title>
        <authorList>
            <person name="Sun Z."/>
            <person name="Harris H.M."/>
            <person name="McCann A."/>
            <person name="Guo C."/>
            <person name="Argimon S."/>
            <person name="Zhang W."/>
            <person name="Yang X."/>
            <person name="Jeffery I.B."/>
            <person name="Cooney J.C."/>
            <person name="Kagawa T.F."/>
            <person name="Liu W."/>
            <person name="Song Y."/>
            <person name="Salvetti E."/>
            <person name="Wrobel A."/>
            <person name="Rasinkangas P."/>
            <person name="Parkhill J."/>
            <person name="Rea M.C."/>
            <person name="O'Sullivan O."/>
            <person name="Ritari J."/>
            <person name="Douillard F.P."/>
            <person name="Paul Ross R."/>
            <person name="Yang R."/>
            <person name="Briner A.E."/>
            <person name="Felis G.E."/>
            <person name="de Vos W.M."/>
            <person name="Barrangou R."/>
            <person name="Klaenhammer T.R."/>
            <person name="Caufield P.W."/>
            <person name="Cui Y."/>
            <person name="Zhang H."/>
            <person name="O'Toole P.W."/>
        </authorList>
    </citation>
    <scope>NUCLEOTIDE SEQUENCE [LARGE SCALE GENOMIC DNA]</scope>
    <source>
        <strain evidence="10 11">DSM 20405</strain>
    </source>
</reference>
<organism evidence="10 11">
    <name type="scientific">Kandleria vitulina DSM 20405</name>
    <dbReference type="NCBI Taxonomy" id="1410657"/>
    <lineage>
        <taxon>Bacteria</taxon>
        <taxon>Bacillati</taxon>
        <taxon>Bacillota</taxon>
        <taxon>Erysipelotrichia</taxon>
        <taxon>Erysipelotrichales</taxon>
        <taxon>Coprobacillaceae</taxon>
        <taxon>Kandleria</taxon>
    </lineage>
</organism>
<feature type="binding site" evidence="8">
    <location>
        <position position="30"/>
    </location>
    <ligand>
        <name>[4Fe-4S] cluster</name>
        <dbReference type="ChEBI" id="CHEBI:49883"/>
        <note>4Fe-4S-S-AdoMet</note>
    </ligand>
</feature>
<feature type="binding site" evidence="8">
    <location>
        <position position="74"/>
    </location>
    <ligand>
        <name>S-adenosyl-L-methionine</name>
        <dbReference type="ChEBI" id="CHEBI:59789"/>
    </ligand>
</feature>
<evidence type="ECO:0000313" key="11">
    <source>
        <dbReference type="Proteomes" id="UP000051841"/>
    </source>
</evidence>
<name>A0A0R2HC16_9FIRM</name>
<comment type="pathway">
    <text evidence="8">Purine metabolism; 7-cyano-7-deazaguanine biosynthesis.</text>
</comment>
<dbReference type="InterPro" id="IPR024924">
    <property type="entry name" value="7-CO-7-deazaguanine_synth-like"/>
</dbReference>
<dbReference type="SFLD" id="SFLDS00029">
    <property type="entry name" value="Radical_SAM"/>
    <property type="match status" value="1"/>
</dbReference>
<keyword evidence="2 8" id="KW-0949">S-adenosyl-L-methionine</keyword>
<dbReference type="EMBL" id="JQBL01000014">
    <property type="protein sequence ID" value="KRN50072.1"/>
    <property type="molecule type" value="Genomic_DNA"/>
</dbReference>
<dbReference type="InterPro" id="IPR023868">
    <property type="entry name" value="7-CO-7-deazaGua_synth_put_Clo"/>
</dbReference>
<feature type="binding site" evidence="8">
    <location>
        <position position="34"/>
    </location>
    <ligand>
        <name>[4Fe-4S] cluster</name>
        <dbReference type="ChEBI" id="CHEBI:49883"/>
        <note>4Fe-4S-S-AdoMet</note>
    </ligand>
</feature>
<comment type="cofactor">
    <cofactor evidence="8">
        <name>S-adenosyl-L-methionine</name>
        <dbReference type="ChEBI" id="CHEBI:59789"/>
    </cofactor>
    <text evidence="8">Binds 1 S-adenosyl-L-methionine per subunit.</text>
</comment>
<dbReference type="GO" id="GO:0016840">
    <property type="term" value="F:carbon-nitrogen lyase activity"/>
    <property type="evidence" value="ECO:0007669"/>
    <property type="project" value="UniProtKB-UniRule"/>
</dbReference>
<dbReference type="EC" id="4.3.99.3" evidence="8"/>
<evidence type="ECO:0000256" key="8">
    <source>
        <dbReference type="HAMAP-Rule" id="MF_00917"/>
    </source>
</evidence>
<dbReference type="PROSITE" id="PS51918">
    <property type="entry name" value="RADICAL_SAM"/>
    <property type="match status" value="1"/>
</dbReference>
<comment type="cofactor">
    <cofactor evidence="8">
        <name>[4Fe-4S] cluster</name>
        <dbReference type="ChEBI" id="CHEBI:49883"/>
    </cofactor>
    <text evidence="8">Binds 1 [4Fe-4S] cluster. The cluster is coordinated with 3 cysteines and an exchangeable S-adenosyl-L-methionine.</text>
</comment>
<evidence type="ECO:0000259" key="9">
    <source>
        <dbReference type="PROSITE" id="PS51918"/>
    </source>
</evidence>
<comment type="caution">
    <text evidence="10">The sequence shown here is derived from an EMBL/GenBank/DDBJ whole genome shotgun (WGS) entry which is preliminary data.</text>
</comment>
<dbReference type="SUPFAM" id="SSF102114">
    <property type="entry name" value="Radical SAM enzymes"/>
    <property type="match status" value="1"/>
</dbReference>
<keyword evidence="3 8" id="KW-0479">Metal-binding</keyword>
<evidence type="ECO:0000313" key="10">
    <source>
        <dbReference type="EMBL" id="KRN50072.1"/>
    </source>
</evidence>
<comment type="subunit">
    <text evidence="8">Homodimer.</text>
</comment>
<dbReference type="Gene3D" id="3.20.20.70">
    <property type="entry name" value="Aldolase class I"/>
    <property type="match status" value="1"/>
</dbReference>
<proteinExistence type="inferred from homology"/>
<evidence type="ECO:0000256" key="2">
    <source>
        <dbReference type="ARBA" id="ARBA00022691"/>
    </source>
</evidence>
<feature type="binding site" evidence="8">
    <location>
        <position position="39"/>
    </location>
    <ligand>
        <name>Mg(2+)</name>
        <dbReference type="ChEBI" id="CHEBI:18420"/>
    </ligand>
</feature>
<dbReference type="PANTHER" id="PTHR42836:SF1">
    <property type="entry name" value="7-CARBOXY-7-DEAZAGUANINE SYNTHASE"/>
    <property type="match status" value="1"/>
</dbReference>
<dbReference type="GO" id="GO:0000287">
    <property type="term" value="F:magnesium ion binding"/>
    <property type="evidence" value="ECO:0007669"/>
    <property type="project" value="UniProtKB-UniRule"/>
</dbReference>
<dbReference type="GO" id="GO:0008616">
    <property type="term" value="P:tRNA queuosine(34) biosynthetic process"/>
    <property type="evidence" value="ECO:0007669"/>
    <property type="project" value="UniProtKB-UniRule"/>
</dbReference>
<feature type="binding site" evidence="8">
    <location>
        <begin position="36"/>
        <end position="38"/>
    </location>
    <ligand>
        <name>S-adenosyl-L-methionine</name>
        <dbReference type="ChEBI" id="CHEBI:59789"/>
    </ligand>
</feature>
<comment type="similarity">
    <text evidence="8">Belongs to the radical SAM superfamily. 7-carboxy-7-deazaguanine synthase family.</text>
</comment>
<keyword evidence="8" id="KW-0671">Queuosine biosynthesis</keyword>
<keyword evidence="5 8" id="KW-0408">Iron</keyword>
<evidence type="ECO:0000256" key="5">
    <source>
        <dbReference type="ARBA" id="ARBA00023004"/>
    </source>
</evidence>
<evidence type="ECO:0000256" key="6">
    <source>
        <dbReference type="ARBA" id="ARBA00023014"/>
    </source>
</evidence>
<dbReference type="PANTHER" id="PTHR42836">
    <property type="entry name" value="7-CARBOXY-7-DEAZAGUANINE SYNTHASE"/>
    <property type="match status" value="1"/>
</dbReference>
<comment type="cofactor">
    <cofactor evidence="8">
        <name>Mg(2+)</name>
        <dbReference type="ChEBI" id="CHEBI:18420"/>
    </cofactor>
</comment>
<dbReference type="InterPro" id="IPR013785">
    <property type="entry name" value="Aldolase_TIM"/>
</dbReference>
<dbReference type="CDD" id="cd01335">
    <property type="entry name" value="Radical_SAM"/>
    <property type="match status" value="1"/>
</dbReference>
<keyword evidence="4 8" id="KW-0460">Magnesium</keyword>
<evidence type="ECO:0000256" key="4">
    <source>
        <dbReference type="ARBA" id="ARBA00022842"/>
    </source>
</evidence>
<dbReference type="Proteomes" id="UP000051841">
    <property type="component" value="Unassembled WGS sequence"/>
</dbReference>
<comment type="caution">
    <text evidence="8">Lacks conserved residue(s) required for the propagation of feature annotation.</text>
</comment>
<evidence type="ECO:0000256" key="7">
    <source>
        <dbReference type="ARBA" id="ARBA00023239"/>
    </source>
</evidence>
<feature type="binding site" evidence="8">
    <location>
        <begin position="11"/>
        <end position="13"/>
    </location>
    <ligand>
        <name>substrate</name>
    </ligand>
</feature>
<dbReference type="RefSeq" id="WP_031589380.1">
    <property type="nucleotide sequence ID" value="NZ_JNKN01000018.1"/>
</dbReference>
<comment type="catalytic activity">
    <reaction evidence="8">
        <text>6-carboxy-5,6,7,8-tetrahydropterin + H(+) = 7-carboxy-7-carbaguanine + NH4(+)</text>
        <dbReference type="Rhea" id="RHEA:27974"/>
        <dbReference type="ChEBI" id="CHEBI:15378"/>
        <dbReference type="ChEBI" id="CHEBI:28938"/>
        <dbReference type="ChEBI" id="CHEBI:61032"/>
        <dbReference type="ChEBI" id="CHEBI:61036"/>
        <dbReference type="EC" id="4.3.99.3"/>
    </reaction>
</comment>
<feature type="binding site" evidence="8">
    <location>
        <position position="26"/>
    </location>
    <ligand>
        <name>substrate</name>
    </ligand>
</feature>
<keyword evidence="7 8" id="KW-0456">Lyase</keyword>
<gene>
    <name evidence="8" type="primary">queE</name>
    <name evidence="10" type="ORF">IV49_GL000421</name>
</gene>
<dbReference type="UniPathway" id="UPA00391"/>
<dbReference type="InterPro" id="IPR007197">
    <property type="entry name" value="rSAM"/>
</dbReference>
<feature type="binding site" evidence="8">
    <location>
        <position position="72"/>
    </location>
    <ligand>
        <name>substrate</name>
    </ligand>
</feature>
<protein>
    <recommendedName>
        <fullName evidence="8">7-carboxy-7-deazaguanine synthase</fullName>
        <shortName evidence="8">CDG synthase</shortName>
        <ecNumber evidence="8">4.3.99.3</ecNumber>
    </recommendedName>
    <alternativeName>
        <fullName evidence="8">Queuosine biosynthesis protein QueE</fullName>
    </alternativeName>
</protein>
<dbReference type="PIRSF" id="PIRSF000370">
    <property type="entry name" value="QueE"/>
    <property type="match status" value="1"/>
</dbReference>
<dbReference type="GO" id="GO:1904047">
    <property type="term" value="F:S-adenosyl-L-methionine binding"/>
    <property type="evidence" value="ECO:0007669"/>
    <property type="project" value="UniProtKB-UniRule"/>
</dbReference>
<dbReference type="NCBIfam" id="TIGR03963">
    <property type="entry name" value="rSAM_QueE_Clost"/>
    <property type="match status" value="1"/>
</dbReference>
<evidence type="ECO:0000256" key="1">
    <source>
        <dbReference type="ARBA" id="ARBA00022485"/>
    </source>
</evidence>
<dbReference type="PATRIC" id="fig|1410657.5.peg.449"/>
<dbReference type="HAMAP" id="MF_00917">
    <property type="entry name" value="QueE"/>
    <property type="match status" value="1"/>
</dbReference>
<keyword evidence="1 8" id="KW-0004">4Fe-4S</keyword>
<keyword evidence="11" id="KW-1185">Reference proteome</keyword>
<sequence length="219" mass="25446">MFKVVEMFESINGEGYKAGQLAYFVRFQGCNMNCVYCDTKWANKKDAPYQLMSAQDIVSKVNEAHIKNVTLTGGEPMLQEEIEELIRLLYENGHEVEIETNGSIDISSYDHCDYRPSFTLDYKCPDSGMEKFVDVMNYDHIQEKDTIKFVCSSRIDLKKAYEIIEKYALNKKAHVYLSPVFGKIDPQEMVAFMLEKNMNDVNLQLQMHKFIWDPEERGV</sequence>
<comment type="function">
    <text evidence="8">Catalyzes the complex heterocyclic radical-mediated conversion of 6-carboxy-5,6,7,8-tetrahydropterin (CPH4) to 7-carboxy-7-deazaguanine (CDG), a step common to the biosynthetic pathways of all 7-deazapurine-containing compounds.</text>
</comment>
<dbReference type="AlphaFoldDB" id="A0A0R2HC16"/>
<feature type="domain" description="Radical SAM core" evidence="9">
    <location>
        <begin position="17"/>
        <end position="219"/>
    </location>
</feature>
<dbReference type="GO" id="GO:0051539">
    <property type="term" value="F:4 iron, 4 sulfur cluster binding"/>
    <property type="evidence" value="ECO:0007669"/>
    <property type="project" value="UniProtKB-UniRule"/>
</dbReference>
<accession>A0A0R2HC16</accession>